<dbReference type="SUPFAM" id="SSF55347">
    <property type="entry name" value="Glyceraldehyde-3-phosphate dehydrogenase-like, C-terminal domain"/>
    <property type="match status" value="1"/>
</dbReference>
<feature type="domain" description="Gfo/Idh/MocA-like oxidoreductase N-terminal" evidence="1">
    <location>
        <begin position="4"/>
        <end position="123"/>
    </location>
</feature>
<dbReference type="Pfam" id="PF22725">
    <property type="entry name" value="GFO_IDH_MocA_C3"/>
    <property type="match status" value="1"/>
</dbReference>
<dbReference type="Pfam" id="PF01408">
    <property type="entry name" value="GFO_IDH_MocA"/>
    <property type="match status" value="1"/>
</dbReference>
<dbReference type="AlphaFoldDB" id="G5JC34"/>
<dbReference type="RefSeq" id="WP_007312788.1">
    <property type="nucleotide sequence ID" value="NZ_AESD01000740.1"/>
</dbReference>
<sequence>MKQFNCGIIGCGAVAQNVYVPIFQLLETATLKAVCDRNQERAEKLVKQKNINIYNDLTTLLTAENLDVVIILTPPEFHCVMACQAMDAGCDVLIEKPFTYSLAEADQVIAKQQETGRRFSVIHNELFKPTVTELKTRVMSGEIGKICSVRFFSGRRNQTFIPEPWYFQTYGGRVGETLPHALYQLIEYFDDLVVEYVRARKLGHCIIPDVAKSVDVKYDELFVEFSSPTSNAIASLSYSFNSNQDLSLVVAGTEGTLLAYLSGKIVKWSATPPSLKQLFTTLPEWQFAIKQKLAKFFPKNQGQKIRNSPHYRQISQFFKQIETQEPFTVTSEKAREVVRLWEEIVSIYAK</sequence>
<dbReference type="InterPro" id="IPR051450">
    <property type="entry name" value="Gfo/Idh/MocA_Oxidoreductases"/>
</dbReference>
<protein>
    <submittedName>
        <fullName evidence="3">Dehydrogenase-like protein</fullName>
    </submittedName>
</protein>
<dbReference type="GeneID" id="88768351"/>
<dbReference type="PANTHER" id="PTHR43377:SF1">
    <property type="entry name" value="BILIVERDIN REDUCTASE A"/>
    <property type="match status" value="1"/>
</dbReference>
<dbReference type="Proteomes" id="UP000003477">
    <property type="component" value="Unassembled WGS sequence"/>
</dbReference>
<dbReference type="PANTHER" id="PTHR43377">
    <property type="entry name" value="BILIVERDIN REDUCTASE A"/>
    <property type="match status" value="1"/>
</dbReference>
<dbReference type="InterPro" id="IPR055170">
    <property type="entry name" value="GFO_IDH_MocA-like_dom"/>
</dbReference>
<evidence type="ECO:0000259" key="1">
    <source>
        <dbReference type="Pfam" id="PF01408"/>
    </source>
</evidence>
<feature type="domain" description="GFO/IDH/MocA-like oxidoreductase" evidence="2">
    <location>
        <begin position="132"/>
        <end position="257"/>
    </location>
</feature>
<dbReference type="PATRIC" id="fig|423471.3.peg.4683"/>
<organism evidence="3 4">
    <name type="scientific">Crocosphaera watsonii WH 0003</name>
    <dbReference type="NCBI Taxonomy" id="423471"/>
    <lineage>
        <taxon>Bacteria</taxon>
        <taxon>Bacillati</taxon>
        <taxon>Cyanobacteriota</taxon>
        <taxon>Cyanophyceae</taxon>
        <taxon>Oscillatoriophycideae</taxon>
        <taxon>Chroococcales</taxon>
        <taxon>Aphanothecaceae</taxon>
        <taxon>Crocosphaera</taxon>
    </lineage>
</organism>
<dbReference type="SUPFAM" id="SSF51735">
    <property type="entry name" value="NAD(P)-binding Rossmann-fold domains"/>
    <property type="match status" value="1"/>
</dbReference>
<accession>G5JC34</accession>
<dbReference type="Gene3D" id="3.40.50.720">
    <property type="entry name" value="NAD(P)-binding Rossmann-like Domain"/>
    <property type="match status" value="1"/>
</dbReference>
<name>G5JC34_CROWT</name>
<gene>
    <name evidence="3" type="ORF">CWATWH0003_4995</name>
</gene>
<dbReference type="InterPro" id="IPR000683">
    <property type="entry name" value="Gfo/Idh/MocA-like_OxRdtase_N"/>
</dbReference>
<dbReference type="InterPro" id="IPR036291">
    <property type="entry name" value="NAD(P)-bd_dom_sf"/>
</dbReference>
<evidence type="ECO:0000259" key="2">
    <source>
        <dbReference type="Pfam" id="PF22725"/>
    </source>
</evidence>
<dbReference type="GO" id="GO:0000166">
    <property type="term" value="F:nucleotide binding"/>
    <property type="evidence" value="ECO:0007669"/>
    <property type="project" value="InterPro"/>
</dbReference>
<reference evidence="3 4" key="1">
    <citation type="journal article" date="2011" name="Front. Microbiol.">
        <title>Two Strains of Crocosphaera watsonii with Highly Conserved Genomes are Distinguished by Strain-Specific Features.</title>
        <authorList>
            <person name="Bench S.R."/>
            <person name="Ilikchyan I.N."/>
            <person name="Tripp H.J."/>
            <person name="Zehr J.P."/>
        </authorList>
    </citation>
    <scope>NUCLEOTIDE SEQUENCE [LARGE SCALE GENOMIC DNA]</scope>
    <source>
        <strain evidence="3 4">WH 0003</strain>
    </source>
</reference>
<proteinExistence type="predicted"/>
<evidence type="ECO:0000313" key="4">
    <source>
        <dbReference type="Proteomes" id="UP000003477"/>
    </source>
</evidence>
<comment type="caution">
    <text evidence="3">The sequence shown here is derived from an EMBL/GenBank/DDBJ whole genome shotgun (WGS) entry which is preliminary data.</text>
</comment>
<evidence type="ECO:0000313" key="3">
    <source>
        <dbReference type="EMBL" id="EHJ10249.1"/>
    </source>
</evidence>
<dbReference type="Gene3D" id="3.30.360.10">
    <property type="entry name" value="Dihydrodipicolinate Reductase, domain 2"/>
    <property type="match status" value="1"/>
</dbReference>
<dbReference type="EMBL" id="AESD01000740">
    <property type="protein sequence ID" value="EHJ10249.1"/>
    <property type="molecule type" value="Genomic_DNA"/>
</dbReference>